<evidence type="ECO:0000313" key="10">
    <source>
        <dbReference type="Proteomes" id="UP000517523"/>
    </source>
</evidence>
<dbReference type="Proteomes" id="UP000517523">
    <property type="component" value="Unassembled WGS sequence"/>
</dbReference>
<feature type="active site" description="Charge relay system" evidence="6">
    <location>
        <position position="221"/>
    </location>
</feature>
<dbReference type="PANTHER" id="PTHR30237:SF2">
    <property type="entry name" value="MUREIN TETRAPEPTIDE CARBOXYPEPTIDASE"/>
    <property type="match status" value="1"/>
</dbReference>
<sequence length="321" mass="35183">MASAMFREEDKHMPISPPILQRGDTVGVVTLGSPLAADIINARIEILRAMGFNVVLGQYVYAQNGFLAGTDEQRASDLMMMFQDERVKMILPTRGGTGVAGILPYLDYTVIRNHPKIVTGYSDITVLLNVLHQYVDLITFHSLLLIDFKSETPAYSFDQFFSATSVYSLTRAIMNPPGMPLISRVPGNVTGQLVGGNLTSFVDTLGTPFEIDTRGKVLVLEETHEPTNTVYRYLNHLKLAGKFRDCIGIIMGECSGCQAAYGKSYEDVINEFVVPLGKPMITNLATGHGFYKAALPIGATVNLDSVNNRITIVEPTISVIR</sequence>
<dbReference type="PANTHER" id="PTHR30237">
    <property type="entry name" value="MURAMOYLTETRAPEPTIDE CARBOXYPEPTIDASE"/>
    <property type="match status" value="1"/>
</dbReference>
<comment type="similarity">
    <text evidence="1">Belongs to the peptidase S66 family.</text>
</comment>
<keyword evidence="5" id="KW-0720">Serine protease</keyword>
<dbReference type="PIRSF" id="PIRSF028757">
    <property type="entry name" value="LD-carboxypeptidase"/>
    <property type="match status" value="1"/>
</dbReference>
<comment type="caution">
    <text evidence="9">The sequence shown here is derived from an EMBL/GenBank/DDBJ whole genome shotgun (WGS) entry which is preliminary data.</text>
</comment>
<dbReference type="GO" id="GO:0106415">
    <property type="term" value="F:muramoyltetrapeptide carboxypeptidase activity"/>
    <property type="evidence" value="ECO:0007669"/>
    <property type="project" value="UniProtKB-EC"/>
</dbReference>
<dbReference type="InterPro" id="IPR003507">
    <property type="entry name" value="S66_fam"/>
</dbReference>
<dbReference type="CDD" id="cd07025">
    <property type="entry name" value="Peptidase_S66"/>
    <property type="match status" value="1"/>
</dbReference>
<dbReference type="InterPro" id="IPR029062">
    <property type="entry name" value="Class_I_gatase-like"/>
</dbReference>
<dbReference type="AlphaFoldDB" id="A0A839TNM7"/>
<dbReference type="InterPro" id="IPR027461">
    <property type="entry name" value="Carboxypeptidase_A_C_sf"/>
</dbReference>
<evidence type="ECO:0000256" key="6">
    <source>
        <dbReference type="PIRSR" id="PIRSR028757-1"/>
    </source>
</evidence>
<feature type="active site" description="Nucleophile" evidence="6">
    <location>
        <position position="122"/>
    </location>
</feature>
<accession>A0A839TNM7</accession>
<dbReference type="Pfam" id="PF17676">
    <property type="entry name" value="Peptidase_S66C"/>
    <property type="match status" value="1"/>
</dbReference>
<dbReference type="Gene3D" id="3.40.50.10740">
    <property type="entry name" value="Class I glutamine amidotransferase-like"/>
    <property type="match status" value="1"/>
</dbReference>
<dbReference type="Pfam" id="PF02016">
    <property type="entry name" value="Peptidase_S66"/>
    <property type="match status" value="1"/>
</dbReference>
<protein>
    <submittedName>
        <fullName evidence="9">Muramoyltetrapeptide carboxypeptidase</fullName>
        <ecNumber evidence="9">3.4.17.13</ecNumber>
    </submittedName>
</protein>
<evidence type="ECO:0000256" key="1">
    <source>
        <dbReference type="ARBA" id="ARBA00010233"/>
    </source>
</evidence>
<feature type="active site" description="Charge relay system" evidence="6">
    <location>
        <position position="288"/>
    </location>
</feature>
<gene>
    <name evidence="9" type="ORF">FHS19_003050</name>
</gene>
<keyword evidence="4 9" id="KW-0378">Hydrolase</keyword>
<feature type="domain" description="LD-carboxypeptidase N-terminal" evidence="7">
    <location>
        <begin position="26"/>
        <end position="141"/>
    </location>
</feature>
<dbReference type="InterPro" id="IPR040449">
    <property type="entry name" value="Peptidase_S66_N"/>
</dbReference>
<dbReference type="InterPro" id="IPR040921">
    <property type="entry name" value="Peptidase_S66C"/>
</dbReference>
<dbReference type="EC" id="3.4.17.13" evidence="9"/>
<dbReference type="InterPro" id="IPR027478">
    <property type="entry name" value="LdcA_N"/>
</dbReference>
<evidence type="ECO:0000256" key="3">
    <source>
        <dbReference type="ARBA" id="ARBA00022670"/>
    </source>
</evidence>
<proteinExistence type="inferred from homology"/>
<evidence type="ECO:0000313" key="9">
    <source>
        <dbReference type="EMBL" id="MBB3128396.1"/>
    </source>
</evidence>
<reference evidence="9 10" key="1">
    <citation type="submission" date="2020-08" db="EMBL/GenBank/DDBJ databases">
        <title>Genomic Encyclopedia of Type Strains, Phase III (KMG-III): the genomes of soil and plant-associated and newly described type strains.</title>
        <authorList>
            <person name="Whitman W."/>
        </authorList>
    </citation>
    <scope>NUCLEOTIDE SEQUENCE [LARGE SCALE GENOMIC DNA]</scope>
    <source>
        <strain evidence="9 10">CECT 5831</strain>
    </source>
</reference>
<dbReference type="Gene3D" id="3.50.30.60">
    <property type="entry name" value="LD-carboxypeptidase A C-terminal domain-like"/>
    <property type="match status" value="1"/>
</dbReference>
<feature type="domain" description="LD-carboxypeptidase C-terminal" evidence="8">
    <location>
        <begin position="190"/>
        <end position="303"/>
    </location>
</feature>
<evidence type="ECO:0000259" key="7">
    <source>
        <dbReference type="Pfam" id="PF02016"/>
    </source>
</evidence>
<evidence type="ECO:0000256" key="4">
    <source>
        <dbReference type="ARBA" id="ARBA00022801"/>
    </source>
</evidence>
<dbReference type="GO" id="GO:0006508">
    <property type="term" value="P:proteolysis"/>
    <property type="evidence" value="ECO:0007669"/>
    <property type="project" value="UniProtKB-KW"/>
</dbReference>
<keyword evidence="3" id="KW-0645">Protease</keyword>
<keyword evidence="2 9" id="KW-0121">Carboxypeptidase</keyword>
<dbReference type="SUPFAM" id="SSF52317">
    <property type="entry name" value="Class I glutamine amidotransferase-like"/>
    <property type="match status" value="1"/>
</dbReference>
<evidence type="ECO:0000256" key="5">
    <source>
        <dbReference type="ARBA" id="ARBA00022825"/>
    </source>
</evidence>
<dbReference type="SUPFAM" id="SSF141986">
    <property type="entry name" value="LD-carboxypeptidase A C-terminal domain-like"/>
    <property type="match status" value="1"/>
</dbReference>
<name>A0A839TNM7_9BACL</name>
<dbReference type="EMBL" id="JACHXJ010000002">
    <property type="protein sequence ID" value="MBB3128396.1"/>
    <property type="molecule type" value="Genomic_DNA"/>
</dbReference>
<organism evidence="9 10">
    <name type="scientific">Paenibacillus rhizosphaerae</name>
    <dbReference type="NCBI Taxonomy" id="297318"/>
    <lineage>
        <taxon>Bacteria</taxon>
        <taxon>Bacillati</taxon>
        <taxon>Bacillota</taxon>
        <taxon>Bacilli</taxon>
        <taxon>Bacillales</taxon>
        <taxon>Paenibacillaceae</taxon>
        <taxon>Paenibacillus</taxon>
    </lineage>
</organism>
<evidence type="ECO:0000256" key="2">
    <source>
        <dbReference type="ARBA" id="ARBA00022645"/>
    </source>
</evidence>
<evidence type="ECO:0000259" key="8">
    <source>
        <dbReference type="Pfam" id="PF17676"/>
    </source>
</evidence>
<dbReference type="GO" id="GO:0008236">
    <property type="term" value="F:serine-type peptidase activity"/>
    <property type="evidence" value="ECO:0007669"/>
    <property type="project" value="UniProtKB-KW"/>
</dbReference>